<dbReference type="PANTHER" id="PTHR45990">
    <property type="entry name" value="DNA REPAIR PROTEIN REV1"/>
    <property type="match status" value="1"/>
</dbReference>
<dbReference type="Pfam" id="PF12738">
    <property type="entry name" value="PTCB-BRCT"/>
    <property type="match status" value="1"/>
</dbReference>
<dbReference type="InterPro" id="IPR001357">
    <property type="entry name" value="BRCT_dom"/>
</dbReference>
<keyword evidence="10" id="KW-0238">DNA-binding</keyword>
<accession>A0A3R7F066</accession>
<comment type="similarity">
    <text evidence="2">Belongs to the DNA polymerase type-Y family.</text>
</comment>
<evidence type="ECO:0000259" key="14">
    <source>
        <dbReference type="PROSITE" id="PS50172"/>
    </source>
</evidence>
<evidence type="ECO:0000256" key="10">
    <source>
        <dbReference type="ARBA" id="ARBA00023125"/>
    </source>
</evidence>
<dbReference type="InterPro" id="IPR025527">
    <property type="entry name" value="HUWE1/Rev1_UBM"/>
</dbReference>
<dbReference type="Gene3D" id="3.40.50.10190">
    <property type="entry name" value="BRCT domain"/>
    <property type="match status" value="2"/>
</dbReference>
<dbReference type="GO" id="GO:0042276">
    <property type="term" value="P:error-prone translesion synthesis"/>
    <property type="evidence" value="ECO:0007669"/>
    <property type="project" value="TreeGrafter"/>
</dbReference>
<evidence type="ECO:0000256" key="9">
    <source>
        <dbReference type="ARBA" id="ARBA00022842"/>
    </source>
</evidence>
<comment type="subcellular location">
    <subcellularLocation>
        <location evidence="1">Nucleus</location>
    </subcellularLocation>
</comment>
<dbReference type="GO" id="GO:0046872">
    <property type="term" value="F:metal ion binding"/>
    <property type="evidence" value="ECO:0007669"/>
    <property type="project" value="UniProtKB-KW"/>
</dbReference>
<dbReference type="InterPro" id="IPR036775">
    <property type="entry name" value="DNA_pol_Y-fam_lit_finger_sf"/>
</dbReference>
<feature type="domain" description="UmuC" evidence="15">
    <location>
        <begin position="550"/>
        <end position="581"/>
    </location>
</feature>
<feature type="domain" description="BRCT" evidence="14">
    <location>
        <begin position="54"/>
        <end position="110"/>
    </location>
</feature>
<keyword evidence="4" id="KW-0237">DNA synthesis</keyword>
<evidence type="ECO:0000256" key="4">
    <source>
        <dbReference type="ARBA" id="ARBA00022634"/>
    </source>
</evidence>
<dbReference type="Gene3D" id="1.10.150.20">
    <property type="entry name" value="5' to 3' exonuclease, C-terminal subdomain"/>
    <property type="match status" value="1"/>
</dbReference>
<evidence type="ECO:0000256" key="12">
    <source>
        <dbReference type="ARBA" id="ARBA00023242"/>
    </source>
</evidence>
<evidence type="ECO:0000256" key="6">
    <source>
        <dbReference type="ARBA" id="ARBA00022695"/>
    </source>
</evidence>
<dbReference type="EMBL" id="QUTH01003280">
    <property type="protein sequence ID" value="RHZ20476.1"/>
    <property type="molecule type" value="Genomic_DNA"/>
</dbReference>
<evidence type="ECO:0000256" key="8">
    <source>
        <dbReference type="ARBA" id="ARBA00022763"/>
    </source>
</evidence>
<keyword evidence="5" id="KW-0808">Transferase</keyword>
<dbReference type="SUPFAM" id="SSF56672">
    <property type="entry name" value="DNA/RNA polymerases"/>
    <property type="match status" value="1"/>
</dbReference>
<dbReference type="GO" id="GO:0003684">
    <property type="term" value="F:damaged DNA binding"/>
    <property type="evidence" value="ECO:0007669"/>
    <property type="project" value="InterPro"/>
</dbReference>
<dbReference type="GO" id="GO:0006281">
    <property type="term" value="P:DNA repair"/>
    <property type="evidence" value="ECO:0007669"/>
    <property type="project" value="UniProtKB-KW"/>
</dbReference>
<gene>
    <name evidence="16" type="ORF">DYB37_000458</name>
</gene>
<proteinExistence type="inferred from homology"/>
<dbReference type="InterPro" id="IPR036420">
    <property type="entry name" value="BRCT_dom_sf"/>
</dbReference>
<dbReference type="Pfam" id="PF11799">
    <property type="entry name" value="IMS_C"/>
    <property type="match status" value="1"/>
</dbReference>
<feature type="region of interest" description="Disordered" evidence="13">
    <location>
        <begin position="235"/>
        <end position="262"/>
    </location>
</feature>
<dbReference type="PROSITE" id="PS50172">
    <property type="entry name" value="BRCT"/>
    <property type="match status" value="2"/>
</dbReference>
<dbReference type="AlphaFoldDB" id="A0A3R7F066"/>
<keyword evidence="12" id="KW-0539">Nucleus</keyword>
<evidence type="ECO:0000256" key="13">
    <source>
        <dbReference type="SAM" id="MobiDB-lite"/>
    </source>
</evidence>
<evidence type="ECO:0000313" key="16">
    <source>
        <dbReference type="EMBL" id="RHZ20476.1"/>
    </source>
</evidence>
<evidence type="ECO:0000256" key="3">
    <source>
        <dbReference type="ARBA" id="ARBA00020399"/>
    </source>
</evidence>
<dbReference type="Gene3D" id="6.10.250.1630">
    <property type="match status" value="1"/>
</dbReference>
<dbReference type="InterPro" id="IPR043502">
    <property type="entry name" value="DNA/RNA_pol_sf"/>
</dbReference>
<evidence type="ECO:0000256" key="2">
    <source>
        <dbReference type="ARBA" id="ARBA00010945"/>
    </source>
</evidence>
<keyword evidence="8" id="KW-0227">DNA damage</keyword>
<dbReference type="SUPFAM" id="SSF100879">
    <property type="entry name" value="Lesion bypass DNA polymerase (Y-family), little finger domain"/>
    <property type="match status" value="1"/>
</dbReference>
<dbReference type="Pfam" id="PF00533">
    <property type="entry name" value="BRCT"/>
    <property type="match status" value="1"/>
</dbReference>
<dbReference type="CDD" id="cd00027">
    <property type="entry name" value="BRCT"/>
    <property type="match status" value="1"/>
</dbReference>
<name>A0A3R7F066_APHAT</name>
<feature type="region of interest" description="Disordered" evidence="13">
    <location>
        <begin position="1"/>
        <end position="27"/>
    </location>
</feature>
<keyword evidence="11" id="KW-0234">DNA repair</keyword>
<dbReference type="Gene3D" id="3.40.1170.60">
    <property type="match status" value="1"/>
</dbReference>
<dbReference type="FunFam" id="3.30.1490.100:FF:000001">
    <property type="entry name" value="DNA repair protein REV1"/>
    <property type="match status" value="1"/>
</dbReference>
<dbReference type="SUPFAM" id="SSF52113">
    <property type="entry name" value="BRCT domain"/>
    <property type="match status" value="2"/>
</dbReference>
<evidence type="ECO:0000256" key="11">
    <source>
        <dbReference type="ARBA" id="ARBA00023204"/>
    </source>
</evidence>
<dbReference type="Gene3D" id="3.30.70.270">
    <property type="match status" value="1"/>
</dbReference>
<evidence type="ECO:0000256" key="5">
    <source>
        <dbReference type="ARBA" id="ARBA00022679"/>
    </source>
</evidence>
<feature type="region of interest" description="Disordered" evidence="13">
    <location>
        <begin position="284"/>
        <end position="325"/>
    </location>
</feature>
<dbReference type="GO" id="GO:0005634">
    <property type="term" value="C:nucleus"/>
    <property type="evidence" value="ECO:0007669"/>
    <property type="project" value="UniProtKB-SubCell"/>
</dbReference>
<dbReference type="GO" id="GO:0070987">
    <property type="term" value="P:error-free translesion synthesis"/>
    <property type="evidence" value="ECO:0007669"/>
    <property type="project" value="TreeGrafter"/>
</dbReference>
<dbReference type="VEuPathDB" id="FungiDB:H257_05012"/>
<dbReference type="GO" id="GO:0017125">
    <property type="term" value="F:deoxycytidyl transferase activity"/>
    <property type="evidence" value="ECO:0007669"/>
    <property type="project" value="TreeGrafter"/>
</dbReference>
<feature type="compositionally biased region" description="Low complexity" evidence="13">
    <location>
        <begin position="235"/>
        <end position="244"/>
    </location>
</feature>
<dbReference type="SMART" id="SM00292">
    <property type="entry name" value="BRCT"/>
    <property type="match status" value="2"/>
</dbReference>
<dbReference type="Pfam" id="PF21999">
    <property type="entry name" value="IMS_HHH_1"/>
    <property type="match status" value="1"/>
</dbReference>
<dbReference type="InterPro" id="IPR053848">
    <property type="entry name" value="IMS_HHH_1"/>
</dbReference>
<dbReference type="GO" id="GO:0003887">
    <property type="term" value="F:DNA-directed DNA polymerase activity"/>
    <property type="evidence" value="ECO:0007669"/>
    <property type="project" value="InterPro"/>
</dbReference>
<organism evidence="16 17">
    <name type="scientific">Aphanomyces astaci</name>
    <name type="common">Crayfish plague agent</name>
    <dbReference type="NCBI Taxonomy" id="112090"/>
    <lineage>
        <taxon>Eukaryota</taxon>
        <taxon>Sar</taxon>
        <taxon>Stramenopiles</taxon>
        <taxon>Oomycota</taxon>
        <taxon>Saprolegniomycetes</taxon>
        <taxon>Saprolegniales</taxon>
        <taxon>Verrucalvaceae</taxon>
        <taxon>Aphanomyces</taxon>
    </lineage>
</organism>
<comment type="caution">
    <text evidence="16">The sequence shown here is derived from an EMBL/GenBank/DDBJ whole genome shotgun (WGS) entry which is preliminary data.</text>
</comment>
<keyword evidence="9" id="KW-0460">Magnesium</keyword>
<dbReference type="CDD" id="cd17719">
    <property type="entry name" value="BRCT_Rev1"/>
    <property type="match status" value="1"/>
</dbReference>
<feature type="compositionally biased region" description="Polar residues" evidence="13">
    <location>
        <begin position="372"/>
        <end position="382"/>
    </location>
</feature>
<protein>
    <recommendedName>
        <fullName evidence="3">DNA repair protein REV1</fullName>
    </recommendedName>
</protein>
<sequence>MEGRRNPFLPQPKAAEAVPSQPSFGQQAAGSLSFGQYMASKIQKLRTQNDGIKKSSRIFDGVAIYVNGHTEPRKEKLRTLILEHGGQFEAYQTSRVTHMIAEQLADSKLREIIFGEYMTSKIAKLRDQAVSHVKRTSRVLDGVVVYVNGHTNPSKMALRLLVLQHGGAFESYLTSQVTHVVATHLSTSKALEMTSSRKKKPLPVVHPQWIVDCVAQQHRLPVHLYIYSHMHPKYSPSSSGARSSHPITPSPLPPSVVGSMYDSNLEHMDIPGQASCDDVNLAQRSPAQQDVSPPRTSSNGAQLTQCMDDQSSPVGSINLFPYSQTQPLTSPASTITLSQGSVDDSVDIPATQQLSYSQDNDDSPGRGRDNTSNHLTSPSTPSHPHHDAANDADDGWTYAIDEQELEITTSQHAHDSSLDSPPPSQTQVLSPLIETRQRDSIDTIEKDQSSCNHHHLIAHNQSRDVADMVDAAATADGMVPPKVTPPATFRPIKSTKDGAAAFVRSFFANSRLHHIGSWKSFYMQHVAEFTSTTDMSTLSFGSCDKVDRVILHVDMDCFFVSVAIRHMPSVYQTLPVAVAHSGLATKQAKPNNVFEISSETASDHIHGLSVRDLPGVGHVLHSKLTELSIHTCDDVLKWSDADLGRHFGAKTSVMLRQFARGKDTRPLELAPHVKSISADVNYGVRLADGPAAIEFVRALGAEVHSRLVKAGFATAALTLKLKIRHPDAPVEPAKYMGHGRTDDCSKSTRLPAPTNDVQVIEAACVTLLNQLKIVPHDLRGAGVQASRLTRVVQNQSNGTNKMDNIHQYFTAAASQDIHTSVADIDPDVLNTLPEALRREILHQVAPPTVPTSYSQIDQSVLNALPKPLRDEIQHHFPKTMHLRQCAAYSKAKPPPTKPAASGRWVRRMSQVDAGVWAALPPSIQRELLSEVPVDTSLGLSERSAAPPPSCLTMDTAVPVLKAKIHQFGLADVGALLRRLKRQHGTTDPRRFNAVLASINAHVRQSYGHELSPAVVGPFAGLDVD</sequence>
<reference evidence="16 17" key="1">
    <citation type="submission" date="2018-08" db="EMBL/GenBank/DDBJ databases">
        <title>Aphanomyces genome sequencing and annotation.</title>
        <authorList>
            <person name="Minardi D."/>
            <person name="Oidtmann B."/>
            <person name="Van Der Giezen M."/>
            <person name="Studholme D.J."/>
        </authorList>
    </citation>
    <scope>NUCLEOTIDE SEQUENCE [LARGE SCALE GENOMIC DNA]</scope>
    <source>
        <strain evidence="16 17">Da</strain>
    </source>
</reference>
<dbReference type="Pfam" id="PF14377">
    <property type="entry name" value="UBM"/>
    <property type="match status" value="3"/>
</dbReference>
<dbReference type="InterPro" id="IPR017961">
    <property type="entry name" value="DNA_pol_Y-fam_little_finger"/>
</dbReference>
<evidence type="ECO:0000256" key="1">
    <source>
        <dbReference type="ARBA" id="ARBA00004123"/>
    </source>
</evidence>
<dbReference type="Proteomes" id="UP000285430">
    <property type="component" value="Unassembled WGS sequence"/>
</dbReference>
<dbReference type="PANTHER" id="PTHR45990:SF1">
    <property type="entry name" value="DNA REPAIR PROTEIN REV1"/>
    <property type="match status" value="1"/>
</dbReference>
<dbReference type="InterPro" id="IPR001126">
    <property type="entry name" value="UmuC"/>
</dbReference>
<dbReference type="InterPro" id="IPR043128">
    <property type="entry name" value="Rev_trsase/Diguanyl_cyclase"/>
</dbReference>
<feature type="domain" description="BRCT" evidence="14">
    <location>
        <begin position="135"/>
        <end position="227"/>
    </location>
</feature>
<keyword evidence="7" id="KW-0479">Metal-binding</keyword>
<keyword evidence="6" id="KW-0548">Nucleotidyltransferase</keyword>
<evidence type="ECO:0000313" key="17">
    <source>
        <dbReference type="Proteomes" id="UP000285430"/>
    </source>
</evidence>
<dbReference type="Gene3D" id="3.30.1490.100">
    <property type="entry name" value="DNA polymerase, Y-family, little finger domain"/>
    <property type="match status" value="1"/>
</dbReference>
<feature type="region of interest" description="Disordered" evidence="13">
    <location>
        <begin position="355"/>
        <end position="393"/>
    </location>
</feature>
<evidence type="ECO:0000259" key="15">
    <source>
        <dbReference type="PROSITE" id="PS50173"/>
    </source>
</evidence>
<dbReference type="Gene3D" id="6.10.250.1490">
    <property type="match status" value="1"/>
</dbReference>
<dbReference type="PROSITE" id="PS50173">
    <property type="entry name" value="UMUC"/>
    <property type="match status" value="1"/>
</dbReference>
<evidence type="ECO:0000256" key="7">
    <source>
        <dbReference type="ARBA" id="ARBA00022723"/>
    </source>
</evidence>